<name>A0A6M2CLP2_RHIMP</name>
<evidence type="ECO:0000313" key="1">
    <source>
        <dbReference type="EMBL" id="NOV34482.1"/>
    </source>
</evidence>
<reference evidence="1" key="1">
    <citation type="submission" date="2019-09" db="EMBL/GenBank/DDBJ databases">
        <title>Organ-specific transcriptomic study of the physiology of the cattle tick, Rhipicephalus microplus.</title>
        <authorList>
            <person name="Tirloni L."/>
            <person name="Braz G."/>
            <person name="Gandara A.C.P."/>
            <person name="Sabadin G.A."/>
            <person name="da Silva R.M."/>
            <person name="Guizzo M.G."/>
            <person name="Machado J.A."/>
            <person name="Costa E.P."/>
            <person name="Gomes H.F."/>
            <person name="Moraes J."/>
            <person name="Mota M.B.S."/>
            <person name="Mesquita R.D."/>
            <person name="Alvarenga P.H."/>
            <person name="Alves F."/>
            <person name="Seixas A."/>
            <person name="da Fonseca R.N."/>
            <person name="Fogaca A."/>
            <person name="Logullo C."/>
            <person name="Tanaka A."/>
            <person name="Daffre S."/>
            <person name="Termignoni C."/>
            <person name="Vaz I.S.Jr."/>
            <person name="Oliveira P.L."/>
            <person name="Ribeiro J.M."/>
        </authorList>
    </citation>
    <scope>NUCLEOTIDE SEQUENCE</scope>
    <source>
        <strain evidence="1">Porto Alegre</strain>
    </source>
</reference>
<accession>A0A6M2CLP2</accession>
<sequence length="110" mass="12268">MLHALAFLLNSCEAINSVHPRDASQGQGGILALHSKDCTCSPIFNEGAIVSKHKRNVRDIIEAEVIQRFGNECVSSVSIMLSKRVEIFFALPFQDKYIYFDMPNVAAVRQ</sequence>
<dbReference type="EMBL" id="GHWJ01001745">
    <property type="protein sequence ID" value="NOV34482.1"/>
    <property type="molecule type" value="Transcribed_RNA"/>
</dbReference>
<proteinExistence type="predicted"/>
<dbReference type="AlphaFoldDB" id="A0A6M2CLP2"/>
<protein>
    <submittedName>
        <fullName evidence="1">Putative tick transposon</fullName>
    </submittedName>
</protein>
<organism evidence="1">
    <name type="scientific">Rhipicephalus microplus</name>
    <name type="common">Cattle tick</name>
    <name type="synonym">Boophilus microplus</name>
    <dbReference type="NCBI Taxonomy" id="6941"/>
    <lineage>
        <taxon>Eukaryota</taxon>
        <taxon>Metazoa</taxon>
        <taxon>Ecdysozoa</taxon>
        <taxon>Arthropoda</taxon>
        <taxon>Chelicerata</taxon>
        <taxon>Arachnida</taxon>
        <taxon>Acari</taxon>
        <taxon>Parasitiformes</taxon>
        <taxon>Ixodida</taxon>
        <taxon>Ixodoidea</taxon>
        <taxon>Ixodidae</taxon>
        <taxon>Rhipicephalinae</taxon>
        <taxon>Rhipicephalus</taxon>
        <taxon>Boophilus</taxon>
    </lineage>
</organism>